<dbReference type="InParanoid" id="A7RIE9"/>
<dbReference type="SUPFAM" id="SSF55550">
    <property type="entry name" value="SH2 domain"/>
    <property type="match status" value="1"/>
</dbReference>
<dbReference type="InterPro" id="IPR036860">
    <property type="entry name" value="SH2_dom_sf"/>
</dbReference>
<accession>A7RIE9</accession>
<protein>
    <recommendedName>
        <fullName evidence="2">PH domain-containing protein</fullName>
    </recommendedName>
</protein>
<reference evidence="3 4" key="1">
    <citation type="journal article" date="2007" name="Science">
        <title>Sea anemone genome reveals ancestral eumetazoan gene repertoire and genomic organization.</title>
        <authorList>
            <person name="Putnam N.H."/>
            <person name="Srivastava M."/>
            <person name="Hellsten U."/>
            <person name="Dirks B."/>
            <person name="Chapman J."/>
            <person name="Salamov A."/>
            <person name="Terry A."/>
            <person name="Shapiro H."/>
            <person name="Lindquist E."/>
            <person name="Kapitonov V.V."/>
            <person name="Jurka J."/>
            <person name="Genikhovich G."/>
            <person name="Grigoriev I.V."/>
            <person name="Lucas S.M."/>
            <person name="Steele R.E."/>
            <person name="Finnerty J.R."/>
            <person name="Technau U."/>
            <person name="Martindale M.Q."/>
            <person name="Rokhsar D.S."/>
        </authorList>
    </citation>
    <scope>NUCLEOTIDE SEQUENCE [LARGE SCALE GENOMIC DNA]</scope>
    <source>
        <strain evidence="4">CH2 X CH6</strain>
    </source>
</reference>
<evidence type="ECO:0000313" key="3">
    <source>
        <dbReference type="EMBL" id="EDO48691.1"/>
    </source>
</evidence>
<dbReference type="PROSITE" id="PS50003">
    <property type="entry name" value="PH_DOMAIN"/>
    <property type="match status" value="1"/>
</dbReference>
<proteinExistence type="predicted"/>
<dbReference type="InterPro" id="IPR035848">
    <property type="entry name" value="SH3BP2"/>
</dbReference>
<organism evidence="3 4">
    <name type="scientific">Nematostella vectensis</name>
    <name type="common">Starlet sea anemone</name>
    <dbReference type="NCBI Taxonomy" id="45351"/>
    <lineage>
        <taxon>Eukaryota</taxon>
        <taxon>Metazoa</taxon>
        <taxon>Cnidaria</taxon>
        <taxon>Anthozoa</taxon>
        <taxon>Hexacorallia</taxon>
        <taxon>Actiniaria</taxon>
        <taxon>Edwardsiidae</taxon>
        <taxon>Nematostella</taxon>
    </lineage>
</organism>
<feature type="compositionally biased region" description="Pro residues" evidence="1">
    <location>
        <begin position="317"/>
        <end position="327"/>
    </location>
</feature>
<dbReference type="CDD" id="cd13308">
    <property type="entry name" value="PH_3BP2"/>
    <property type="match status" value="1"/>
</dbReference>
<dbReference type="SMART" id="SM00233">
    <property type="entry name" value="PH"/>
    <property type="match status" value="1"/>
</dbReference>
<sequence>MSNGPTWRTCSMPTTRHNECSVPGNRIRSRTDTNITAPKHPEPYMSIPAQSLVQDECHIHCGTVRKENKYNMWQDRYLVLHKGCMYYYKNYLDKSAKGQFSLSGYRVSTAPERAVKLPWVFKLTHLQPEKRTFYFAAKSEKELNEWMSKIKEDIDEYCEPLATRSGFNPECEATRQSSSGSSDDGDSFKYDYPLFAPEFALAKALTLEKLSESQNSSSASSEPEYCPPPSFDTLPNGSPPPPPARNQSGKERAQPIGSVPTPVMMGKSGKSSVDISAVILGKAALKPVQDNSLPPLPKPRSKLRQSPRVHAGSHPSSPSPPTKPPKPSVHKYASDPELACLPQQTSLPPANPALVDSSDSEEDDYLKILPDEESTPNHGNNNDEFIPRLSTLERLRPEGKSFRTPPDEKEQIHIDVLPATSVKLDIERTKAIAMLEGRNGMYILHKSRSGDIGQEEGGYALDRDAQRFPTLEEVIRHHYTTPLPKQQSATLEQPYRWPH</sequence>
<keyword evidence="4" id="KW-1185">Reference proteome</keyword>
<dbReference type="AlphaFoldDB" id="A7RIE9"/>
<dbReference type="GO" id="GO:0007165">
    <property type="term" value="P:signal transduction"/>
    <property type="evidence" value="ECO:0007669"/>
    <property type="project" value="InterPro"/>
</dbReference>
<name>A7RIE9_NEMVE</name>
<evidence type="ECO:0000259" key="2">
    <source>
        <dbReference type="PROSITE" id="PS50003"/>
    </source>
</evidence>
<feature type="region of interest" description="Disordered" evidence="1">
    <location>
        <begin position="21"/>
        <end position="41"/>
    </location>
</feature>
<dbReference type="SUPFAM" id="SSF50729">
    <property type="entry name" value="PH domain-like"/>
    <property type="match status" value="1"/>
</dbReference>
<dbReference type="Pfam" id="PF00169">
    <property type="entry name" value="PH"/>
    <property type="match status" value="1"/>
</dbReference>
<dbReference type="PANTHER" id="PTHR15126:SF4">
    <property type="entry name" value="SH3 DOMAIN-BINDING PROTEIN 2"/>
    <property type="match status" value="1"/>
</dbReference>
<dbReference type="Proteomes" id="UP000001593">
    <property type="component" value="Unassembled WGS sequence"/>
</dbReference>
<dbReference type="OMA" id="NPECEAT"/>
<evidence type="ECO:0000313" key="4">
    <source>
        <dbReference type="Proteomes" id="UP000001593"/>
    </source>
</evidence>
<dbReference type="InterPro" id="IPR001849">
    <property type="entry name" value="PH_domain"/>
</dbReference>
<dbReference type="eggNOG" id="ENOG502RF2Z">
    <property type="taxonomic scope" value="Eukaryota"/>
</dbReference>
<feature type="domain" description="PH" evidence="2">
    <location>
        <begin position="57"/>
        <end position="155"/>
    </location>
</feature>
<dbReference type="EMBL" id="DS469512">
    <property type="protein sequence ID" value="EDO48691.1"/>
    <property type="molecule type" value="Genomic_DNA"/>
</dbReference>
<feature type="region of interest" description="Disordered" evidence="1">
    <location>
        <begin position="284"/>
        <end position="385"/>
    </location>
</feature>
<feature type="region of interest" description="Disordered" evidence="1">
    <location>
        <begin position="213"/>
        <end position="271"/>
    </location>
</feature>
<evidence type="ECO:0000256" key="1">
    <source>
        <dbReference type="SAM" id="MobiDB-lite"/>
    </source>
</evidence>
<dbReference type="InterPro" id="IPR011993">
    <property type="entry name" value="PH-like_dom_sf"/>
</dbReference>
<dbReference type="HOGENOM" id="CLU_546680_0_0_1"/>
<feature type="compositionally biased region" description="Low complexity" evidence="1">
    <location>
        <begin position="213"/>
        <end position="224"/>
    </location>
</feature>
<dbReference type="PANTHER" id="PTHR15126">
    <property type="entry name" value="SH3-BINDING"/>
    <property type="match status" value="1"/>
</dbReference>
<dbReference type="Gene3D" id="2.30.29.30">
    <property type="entry name" value="Pleckstrin-homology domain (PH domain)/Phosphotyrosine-binding domain (PTB)"/>
    <property type="match status" value="1"/>
</dbReference>
<gene>
    <name evidence="3" type="ORF">NEMVEDRAFT_v1g197579</name>
</gene>